<protein>
    <recommendedName>
        <fullName evidence="3">BIG2 domain-containing protein</fullName>
    </recommendedName>
</protein>
<name>A0A2P4R9C0_9LACO</name>
<gene>
    <name evidence="2" type="ORF">C2R26_01110</name>
</gene>
<dbReference type="AlphaFoldDB" id="A0A2P4R9C0"/>
<keyword evidence="1" id="KW-0732">Signal</keyword>
<accession>A0A2P4R9C0</accession>
<proteinExistence type="predicted"/>
<reference evidence="2" key="1">
    <citation type="submission" date="2018-01" db="EMBL/GenBank/DDBJ databases">
        <title>Genome sequnecing of Lactobacillus formosensis KACC 18721.</title>
        <authorList>
            <person name="Kim S.-J."/>
            <person name="Heo J."/>
        </authorList>
    </citation>
    <scope>NUCLEOTIDE SEQUENCE</scope>
    <source>
        <strain evidence="2">KACC 18721</strain>
    </source>
</reference>
<feature type="chain" id="PRO_5039452940" description="BIG2 domain-containing protein" evidence="1">
    <location>
        <begin position="20"/>
        <end position="650"/>
    </location>
</feature>
<organism evidence="2">
    <name type="scientific">Companilactobacillus formosensis</name>
    <dbReference type="NCBI Taxonomy" id="1617889"/>
    <lineage>
        <taxon>Bacteria</taxon>
        <taxon>Bacillati</taxon>
        <taxon>Bacillota</taxon>
        <taxon>Bacilli</taxon>
        <taxon>Lactobacillales</taxon>
        <taxon>Lactobacillaceae</taxon>
        <taxon>Companilactobacillus</taxon>
    </lineage>
</organism>
<evidence type="ECO:0000313" key="2">
    <source>
        <dbReference type="EMBL" id="POH37843.1"/>
    </source>
</evidence>
<evidence type="ECO:0008006" key="3">
    <source>
        <dbReference type="Google" id="ProtNLM"/>
    </source>
</evidence>
<comment type="caution">
    <text evidence="2">The sequence shown here is derived from an EMBL/GenBank/DDBJ whole genome shotgun (WGS) entry which is preliminary data.</text>
</comment>
<dbReference type="EMBL" id="PPWZ01000008">
    <property type="protein sequence ID" value="POH37843.1"/>
    <property type="molecule type" value="Genomic_DNA"/>
</dbReference>
<dbReference type="PROSITE" id="PS51257">
    <property type="entry name" value="PROKAR_LIPOPROTEIN"/>
    <property type="match status" value="1"/>
</dbReference>
<evidence type="ECO:0000256" key="1">
    <source>
        <dbReference type="SAM" id="SignalP"/>
    </source>
</evidence>
<dbReference type="Gene3D" id="2.60.40.1080">
    <property type="match status" value="1"/>
</dbReference>
<feature type="signal peptide" evidence="1">
    <location>
        <begin position="1"/>
        <end position="19"/>
    </location>
</feature>
<sequence>MKKRNVKWTLIIAMLTLLAGCLFTDTLHREVRADDEISVEDIKPYKTPTGDVKKFLGIWMTSGYSLQPQANNYTVVDSPVTLRTDQARSFVTALLTFSSWAHYQWYETTDGKKWTKVKNGGDKKNLTVTPSEIGTKYYQQMTSWYMVVSAFSPTVYSKVAAVHALDKHVAATDIKVTTDDNYLYNYDSEITTTTTYAHATVTPKNFTGDIKWSIDNTDLATIDEDSGLITANGRNKSGVVTVTGTAINNDGSSVKDQTEVTIGGGLEDQTVDAGDKATFKLMGNIGEFDSDEDINYTIRWFKEDPITHEQSEIELGNNSTSHTTPATTLDDDGTLIFANIKVKANGKTYEYETNEATLHVRPIGGPEISLEDTLTNKTYDSGSDNSNNLYDVNEGDNVIYNTKITNNSTGGKLKNGTYVLPLRAGTTINGITLDGNEVSDSDYEVNQDSKNGEITLTIKNLNLGINQSTDLAVDTNVGSVSKRETYKSIGYLQGNDDSGSSIQRIGTARTMNLTTNKLEYNIKDIDYGTIKPIGNDELIYRKTDGSNIMDVDDMRRDKTPVVLTVSQDSDFVNTEDKQSVLSGHLKYFDDDYEQDLLLGSAVVAQTNSGQELGSVKWRSDRGVLLEMNNSKVNAGGKYETKLNWQFTDSV</sequence>